<reference evidence="2 3" key="1">
    <citation type="submission" date="2023-01" db="EMBL/GenBank/DDBJ databases">
        <title>Analysis of 21 Apiospora genomes using comparative genomics revels a genus with tremendous synthesis potential of carbohydrate active enzymes and secondary metabolites.</title>
        <authorList>
            <person name="Sorensen T."/>
        </authorList>
    </citation>
    <scope>NUCLEOTIDE SEQUENCE [LARGE SCALE GENOMIC DNA]</scope>
    <source>
        <strain evidence="2 3">CBS 117206</strain>
    </source>
</reference>
<protein>
    <submittedName>
        <fullName evidence="2">Uncharacterized protein</fullName>
    </submittedName>
</protein>
<sequence>MAFLQQSSSTTLDRFVLEGPLRGTPLVDLLDFLNTHYDSLRLILDPAGEDNKAAAAAAVFPSNFEGLRKDIATRLSLLLGPRALNLFLRPEGDEAKILWDTLMGALYNKVTTLEDHARWSKLSPNKVYSLLPGFDLHYYFSELGYAEANIGYGVPLWMVHAVQRSPEIQSRFRGNTEESTPVDQEESKTNSRRSSFSENLAESTIDGYRDVMLAGNWEELLHRIEGAIRPPFEELNPSEGNHHALGEVEGLNTYTPPQVVSINDFERQQSLGELQEHHTTLSLDSLDLHRTSQLPAQPDPRNGQNGYYNSVGLLFGEHIPSKLTTLPRHSQLLDHISNEELHLASKEWPSAEADRFRERFAYESATCKGAQSYLQEMSWLPDEVFYMRGDVNTFMALEFLEEFTVPDCVSINMTIILANVKLVMHRLSRSTGSFGSIETVREDIRGRLRDVFDITEFQSPTADHAMTTAPRTKQGSLAQECRVILKGLRETQYKVESPIGKRRRSCLSVNKASKWPVETGGQVKGAMTFFR</sequence>
<name>A0AAW0R892_9PEZI</name>
<accession>A0AAW0R892</accession>
<keyword evidence="3" id="KW-1185">Reference proteome</keyword>
<proteinExistence type="predicted"/>
<gene>
    <name evidence="2" type="ORF">PG999_002404</name>
</gene>
<dbReference type="EMBL" id="JAQQWP010000002">
    <property type="protein sequence ID" value="KAK8130024.1"/>
    <property type="molecule type" value="Genomic_DNA"/>
</dbReference>
<dbReference type="Proteomes" id="UP001392437">
    <property type="component" value="Unassembled WGS sequence"/>
</dbReference>
<feature type="region of interest" description="Disordered" evidence="1">
    <location>
        <begin position="169"/>
        <end position="199"/>
    </location>
</feature>
<evidence type="ECO:0000256" key="1">
    <source>
        <dbReference type="SAM" id="MobiDB-lite"/>
    </source>
</evidence>
<organism evidence="2 3">
    <name type="scientific">Apiospora kogelbergensis</name>
    <dbReference type="NCBI Taxonomy" id="1337665"/>
    <lineage>
        <taxon>Eukaryota</taxon>
        <taxon>Fungi</taxon>
        <taxon>Dikarya</taxon>
        <taxon>Ascomycota</taxon>
        <taxon>Pezizomycotina</taxon>
        <taxon>Sordariomycetes</taxon>
        <taxon>Xylariomycetidae</taxon>
        <taxon>Amphisphaeriales</taxon>
        <taxon>Apiosporaceae</taxon>
        <taxon>Apiospora</taxon>
    </lineage>
</organism>
<evidence type="ECO:0000313" key="3">
    <source>
        <dbReference type="Proteomes" id="UP001392437"/>
    </source>
</evidence>
<comment type="caution">
    <text evidence="2">The sequence shown here is derived from an EMBL/GenBank/DDBJ whole genome shotgun (WGS) entry which is preliminary data.</text>
</comment>
<evidence type="ECO:0000313" key="2">
    <source>
        <dbReference type="EMBL" id="KAK8130024.1"/>
    </source>
</evidence>
<dbReference type="AlphaFoldDB" id="A0AAW0R892"/>